<evidence type="ECO:0000256" key="6">
    <source>
        <dbReference type="SAM" id="MobiDB-lite"/>
    </source>
</evidence>
<dbReference type="Pfam" id="PF04542">
    <property type="entry name" value="Sigma70_r2"/>
    <property type="match status" value="1"/>
</dbReference>
<keyword evidence="10" id="KW-1185">Reference proteome</keyword>
<comment type="similarity">
    <text evidence="1">Belongs to the sigma-70 factor family. ECF subfamily.</text>
</comment>
<sequence length="239" mass="26489">MGDNLLAIAQDIRYITETRFRYSFTLAPSMHDELPNDAHLVAAALAGDDRAFGELAHRYQRAITAVAYSRLGDHAWAEDAVQEALLAAHRWLHTYNSIYSFRTWLWTIVLNQCTRIEQKRGRARRRFSATLEQAEATGQTVAHDPSPLAALVAQETSDHVHLLLDRLPEGQADALRLRFFGQLKFEELAAALGLSESGAKNRVRLGLLQLSAWLQPAATDSTDASQDSPQVAPSRGDSA</sequence>
<dbReference type="Proteomes" id="UP000001887">
    <property type="component" value="Chromosome"/>
</dbReference>
<dbReference type="SUPFAM" id="SSF88946">
    <property type="entry name" value="Sigma2 domain of RNA polymerase sigma factors"/>
    <property type="match status" value="1"/>
</dbReference>
<evidence type="ECO:0000256" key="5">
    <source>
        <dbReference type="ARBA" id="ARBA00023163"/>
    </source>
</evidence>
<gene>
    <name evidence="9" type="ordered locus">Psta_1792</name>
</gene>
<keyword evidence="4" id="KW-0238">DNA-binding</keyword>
<dbReference type="GO" id="GO:0006352">
    <property type="term" value="P:DNA-templated transcription initiation"/>
    <property type="evidence" value="ECO:0007669"/>
    <property type="project" value="InterPro"/>
</dbReference>
<dbReference type="EMBL" id="CP001848">
    <property type="protein sequence ID" value="ADB16467.1"/>
    <property type="molecule type" value="Genomic_DNA"/>
</dbReference>
<dbReference type="PANTHER" id="PTHR43133">
    <property type="entry name" value="RNA POLYMERASE ECF-TYPE SIGMA FACTO"/>
    <property type="match status" value="1"/>
</dbReference>
<dbReference type="InterPro" id="IPR036388">
    <property type="entry name" value="WH-like_DNA-bd_sf"/>
</dbReference>
<dbReference type="GO" id="GO:0016987">
    <property type="term" value="F:sigma factor activity"/>
    <property type="evidence" value="ECO:0007669"/>
    <property type="project" value="UniProtKB-KW"/>
</dbReference>
<keyword evidence="3" id="KW-0731">Sigma factor</keyword>
<evidence type="ECO:0000259" key="7">
    <source>
        <dbReference type="Pfam" id="PF04542"/>
    </source>
</evidence>
<feature type="domain" description="RNA polymerase sigma-70 region 2" evidence="7">
    <location>
        <begin position="55"/>
        <end position="115"/>
    </location>
</feature>
<dbReference type="AlphaFoldDB" id="D2QZ12"/>
<dbReference type="STRING" id="530564.Psta_1792"/>
<dbReference type="SUPFAM" id="SSF88659">
    <property type="entry name" value="Sigma3 and sigma4 domains of RNA polymerase sigma factors"/>
    <property type="match status" value="1"/>
</dbReference>
<accession>D2QZ12</accession>
<evidence type="ECO:0000256" key="1">
    <source>
        <dbReference type="ARBA" id="ARBA00010641"/>
    </source>
</evidence>
<evidence type="ECO:0000313" key="10">
    <source>
        <dbReference type="Proteomes" id="UP000001887"/>
    </source>
</evidence>
<dbReference type="KEGG" id="psl:Psta_1792"/>
<dbReference type="InterPro" id="IPR013325">
    <property type="entry name" value="RNA_pol_sigma_r2"/>
</dbReference>
<organism evidence="9 10">
    <name type="scientific">Pirellula staleyi (strain ATCC 27377 / DSM 6068 / ICPB 4128)</name>
    <name type="common">Pirella staleyi</name>
    <dbReference type="NCBI Taxonomy" id="530564"/>
    <lineage>
        <taxon>Bacteria</taxon>
        <taxon>Pseudomonadati</taxon>
        <taxon>Planctomycetota</taxon>
        <taxon>Planctomycetia</taxon>
        <taxon>Pirellulales</taxon>
        <taxon>Pirellulaceae</taxon>
        <taxon>Pirellula</taxon>
    </lineage>
</organism>
<evidence type="ECO:0000259" key="8">
    <source>
        <dbReference type="Pfam" id="PF08281"/>
    </source>
</evidence>
<dbReference type="PANTHER" id="PTHR43133:SF8">
    <property type="entry name" value="RNA POLYMERASE SIGMA FACTOR HI_1459-RELATED"/>
    <property type="match status" value="1"/>
</dbReference>
<dbReference type="Pfam" id="PF08281">
    <property type="entry name" value="Sigma70_r4_2"/>
    <property type="match status" value="1"/>
</dbReference>
<reference evidence="9 10" key="1">
    <citation type="journal article" date="2009" name="Stand. Genomic Sci.">
        <title>Complete genome sequence of Pirellula staleyi type strain (ATCC 27377).</title>
        <authorList>
            <person name="Clum A."/>
            <person name="Tindall B.J."/>
            <person name="Sikorski J."/>
            <person name="Ivanova N."/>
            <person name="Mavrommatis K."/>
            <person name="Lucas S."/>
            <person name="Glavina del Rio T."/>
            <person name="Nolan M."/>
            <person name="Chen F."/>
            <person name="Tice H."/>
            <person name="Pitluck S."/>
            <person name="Cheng J.F."/>
            <person name="Chertkov O."/>
            <person name="Brettin T."/>
            <person name="Han C."/>
            <person name="Detter J.C."/>
            <person name="Kuske C."/>
            <person name="Bruce D."/>
            <person name="Goodwin L."/>
            <person name="Ovchinikova G."/>
            <person name="Pati A."/>
            <person name="Mikhailova N."/>
            <person name="Chen A."/>
            <person name="Palaniappan K."/>
            <person name="Land M."/>
            <person name="Hauser L."/>
            <person name="Chang Y.J."/>
            <person name="Jeffries C.D."/>
            <person name="Chain P."/>
            <person name="Rohde M."/>
            <person name="Goker M."/>
            <person name="Bristow J."/>
            <person name="Eisen J.A."/>
            <person name="Markowitz V."/>
            <person name="Hugenholtz P."/>
            <person name="Kyrpides N.C."/>
            <person name="Klenk H.P."/>
            <person name="Lapidus A."/>
        </authorList>
    </citation>
    <scope>NUCLEOTIDE SEQUENCE [LARGE SCALE GENOMIC DNA]</scope>
    <source>
        <strain evidence="10">ATCC 27377 / DSM 6068 / ICPB 4128</strain>
    </source>
</reference>
<dbReference type="Gene3D" id="1.10.10.10">
    <property type="entry name" value="Winged helix-like DNA-binding domain superfamily/Winged helix DNA-binding domain"/>
    <property type="match status" value="1"/>
</dbReference>
<feature type="compositionally biased region" description="Polar residues" evidence="6">
    <location>
        <begin position="218"/>
        <end position="231"/>
    </location>
</feature>
<protein>
    <submittedName>
        <fullName evidence="9">RNA polymerase, sigma-24 subunit, ECF subfamily</fullName>
    </submittedName>
</protein>
<dbReference type="HOGENOM" id="CLU_047691_3_0_0"/>
<keyword evidence="2" id="KW-0805">Transcription regulation</keyword>
<dbReference type="InterPro" id="IPR039425">
    <property type="entry name" value="RNA_pol_sigma-70-like"/>
</dbReference>
<evidence type="ECO:0000313" key="9">
    <source>
        <dbReference type="EMBL" id="ADB16467.1"/>
    </source>
</evidence>
<dbReference type="eggNOG" id="COG1595">
    <property type="taxonomic scope" value="Bacteria"/>
</dbReference>
<evidence type="ECO:0000256" key="2">
    <source>
        <dbReference type="ARBA" id="ARBA00023015"/>
    </source>
</evidence>
<evidence type="ECO:0000256" key="4">
    <source>
        <dbReference type="ARBA" id="ARBA00023125"/>
    </source>
</evidence>
<dbReference type="InterPro" id="IPR007627">
    <property type="entry name" value="RNA_pol_sigma70_r2"/>
</dbReference>
<feature type="region of interest" description="Disordered" evidence="6">
    <location>
        <begin position="218"/>
        <end position="239"/>
    </location>
</feature>
<dbReference type="InterPro" id="IPR013249">
    <property type="entry name" value="RNA_pol_sigma70_r4_t2"/>
</dbReference>
<feature type="domain" description="RNA polymerase sigma factor 70 region 4 type 2" evidence="8">
    <location>
        <begin position="160"/>
        <end position="210"/>
    </location>
</feature>
<proteinExistence type="inferred from homology"/>
<evidence type="ECO:0000256" key="3">
    <source>
        <dbReference type="ARBA" id="ARBA00023082"/>
    </source>
</evidence>
<dbReference type="GO" id="GO:0003677">
    <property type="term" value="F:DNA binding"/>
    <property type="evidence" value="ECO:0007669"/>
    <property type="project" value="UniProtKB-KW"/>
</dbReference>
<dbReference type="NCBIfam" id="TIGR02937">
    <property type="entry name" value="sigma70-ECF"/>
    <property type="match status" value="1"/>
</dbReference>
<name>D2QZ12_PIRSD</name>
<dbReference type="Gene3D" id="1.10.1740.10">
    <property type="match status" value="1"/>
</dbReference>
<dbReference type="InterPro" id="IPR014284">
    <property type="entry name" value="RNA_pol_sigma-70_dom"/>
</dbReference>
<dbReference type="CDD" id="cd06171">
    <property type="entry name" value="Sigma70_r4"/>
    <property type="match status" value="1"/>
</dbReference>
<dbReference type="InterPro" id="IPR013324">
    <property type="entry name" value="RNA_pol_sigma_r3/r4-like"/>
</dbReference>
<keyword evidence="5" id="KW-0804">Transcription</keyword>